<proteinExistence type="predicted"/>
<name>A0A1G9RKU2_9ACTN</name>
<protein>
    <submittedName>
        <fullName evidence="1">Uncharacterized protein</fullName>
    </submittedName>
</protein>
<dbReference type="EMBL" id="FNFB01000046">
    <property type="protein sequence ID" value="SDM23537.1"/>
    <property type="molecule type" value="Genomic_DNA"/>
</dbReference>
<reference evidence="1 2" key="1">
    <citation type="submission" date="2016-10" db="EMBL/GenBank/DDBJ databases">
        <authorList>
            <person name="de Groot N.N."/>
        </authorList>
    </citation>
    <scope>NUCLEOTIDE SEQUENCE [LARGE SCALE GENOMIC DNA]</scope>
    <source>
        <strain evidence="1 2">CGMCC 4.5681</strain>
    </source>
</reference>
<keyword evidence="2" id="KW-1185">Reference proteome</keyword>
<dbReference type="RefSeq" id="WP_176903506.1">
    <property type="nucleotide sequence ID" value="NZ_FNFB01000046.1"/>
</dbReference>
<organism evidence="1 2">
    <name type="scientific">Nonomuraea maritima</name>
    <dbReference type="NCBI Taxonomy" id="683260"/>
    <lineage>
        <taxon>Bacteria</taxon>
        <taxon>Bacillati</taxon>
        <taxon>Actinomycetota</taxon>
        <taxon>Actinomycetes</taxon>
        <taxon>Streptosporangiales</taxon>
        <taxon>Streptosporangiaceae</taxon>
        <taxon>Nonomuraea</taxon>
    </lineage>
</organism>
<gene>
    <name evidence="1" type="ORF">SAMN05421874_14636</name>
</gene>
<accession>A0A1G9RKU2</accession>
<dbReference type="Proteomes" id="UP000198683">
    <property type="component" value="Unassembled WGS sequence"/>
</dbReference>
<sequence>MQFSFTPPMKGQDLNEVEWVDGTAIDTAKSRTAAVFGRRFWTLNAQVRATDLDRGVSF</sequence>
<dbReference type="AlphaFoldDB" id="A0A1G9RKU2"/>
<evidence type="ECO:0000313" key="2">
    <source>
        <dbReference type="Proteomes" id="UP000198683"/>
    </source>
</evidence>
<evidence type="ECO:0000313" key="1">
    <source>
        <dbReference type="EMBL" id="SDM23537.1"/>
    </source>
</evidence>